<evidence type="ECO:0000256" key="2">
    <source>
        <dbReference type="ARBA" id="ARBA00013253"/>
    </source>
</evidence>
<gene>
    <name evidence="9" type="primary">folK_1</name>
    <name evidence="9" type="ORF">VHP8226_02267</name>
</gene>
<accession>A0ABN8DJG3</accession>
<keyword evidence="7" id="KW-0289">Folate biosynthesis</keyword>
<dbReference type="GO" id="GO:0003848">
    <property type="term" value="F:2-amino-4-hydroxy-6-hydroxymethyldihydropteridine diphosphokinase activity"/>
    <property type="evidence" value="ECO:0007669"/>
    <property type="project" value="UniProtKB-EC"/>
</dbReference>
<dbReference type="PANTHER" id="PTHR43071">
    <property type="entry name" value="2-AMINO-4-HYDROXY-6-HYDROXYMETHYLDIHYDROPTERIDINE PYROPHOSPHOKINASE"/>
    <property type="match status" value="1"/>
</dbReference>
<evidence type="ECO:0000313" key="9">
    <source>
        <dbReference type="EMBL" id="CAH0526891.1"/>
    </source>
</evidence>
<evidence type="ECO:0000259" key="8">
    <source>
        <dbReference type="Pfam" id="PF01288"/>
    </source>
</evidence>
<dbReference type="EMBL" id="CAKLCM010000002">
    <property type="protein sequence ID" value="CAH0526891.1"/>
    <property type="molecule type" value="Genomic_DNA"/>
</dbReference>
<keyword evidence="5" id="KW-0418">Kinase</keyword>
<evidence type="ECO:0000256" key="1">
    <source>
        <dbReference type="ARBA" id="ARBA00005051"/>
    </source>
</evidence>
<evidence type="ECO:0000256" key="6">
    <source>
        <dbReference type="ARBA" id="ARBA00022840"/>
    </source>
</evidence>
<reference evidence="9" key="1">
    <citation type="submission" date="2021-12" db="EMBL/GenBank/DDBJ databases">
        <authorList>
            <person name="Rodrigo-Torres L."/>
            <person name="Arahal R. D."/>
            <person name="Lucena T."/>
        </authorList>
    </citation>
    <scope>NUCLEOTIDE SEQUENCE</scope>
    <source>
        <strain evidence="9">CECT 8226</strain>
    </source>
</reference>
<evidence type="ECO:0000256" key="4">
    <source>
        <dbReference type="ARBA" id="ARBA00022741"/>
    </source>
</evidence>
<proteinExistence type="predicted"/>
<dbReference type="CDD" id="cd00483">
    <property type="entry name" value="HPPK"/>
    <property type="match status" value="1"/>
</dbReference>
<organism evidence="9 10">
    <name type="scientific">Vibrio hippocampi</name>
    <dbReference type="NCBI Taxonomy" id="654686"/>
    <lineage>
        <taxon>Bacteria</taxon>
        <taxon>Pseudomonadati</taxon>
        <taxon>Pseudomonadota</taxon>
        <taxon>Gammaproteobacteria</taxon>
        <taxon>Vibrionales</taxon>
        <taxon>Vibrionaceae</taxon>
        <taxon>Vibrio</taxon>
    </lineage>
</organism>
<dbReference type="PANTHER" id="PTHR43071:SF2">
    <property type="entry name" value="2-AMINO-4-HYDROXY-6-HYDROXYMETHYLDIHYDROPTERIDINE PYROPHOSPHOKINASE"/>
    <property type="match status" value="1"/>
</dbReference>
<feature type="domain" description="7,8-dihydro-6-hydroxymethylpterin-pyrophosphokinase" evidence="8">
    <location>
        <begin position="5"/>
        <end position="129"/>
    </location>
</feature>
<dbReference type="Pfam" id="PF01288">
    <property type="entry name" value="HPPK"/>
    <property type="match status" value="1"/>
</dbReference>
<comment type="caution">
    <text evidence="9">The sequence shown here is derived from an EMBL/GenBank/DDBJ whole genome shotgun (WGS) entry which is preliminary data.</text>
</comment>
<dbReference type="Proteomes" id="UP000838160">
    <property type="component" value="Unassembled WGS sequence"/>
</dbReference>
<dbReference type="NCBIfam" id="TIGR01498">
    <property type="entry name" value="folK"/>
    <property type="match status" value="1"/>
</dbReference>
<keyword evidence="4" id="KW-0547">Nucleotide-binding</keyword>
<dbReference type="RefSeq" id="WP_237485122.1">
    <property type="nucleotide sequence ID" value="NZ_CAKLCM010000002.1"/>
</dbReference>
<evidence type="ECO:0000256" key="7">
    <source>
        <dbReference type="ARBA" id="ARBA00022909"/>
    </source>
</evidence>
<dbReference type="SUPFAM" id="SSF55083">
    <property type="entry name" value="6-hydroxymethyl-7,8-dihydropterin pyrophosphokinase, HPPK"/>
    <property type="match status" value="1"/>
</dbReference>
<name>A0ABN8DJG3_9VIBR</name>
<dbReference type="EC" id="2.7.6.3" evidence="2"/>
<dbReference type="InterPro" id="IPR000550">
    <property type="entry name" value="Hppk"/>
</dbReference>
<keyword evidence="10" id="KW-1185">Reference proteome</keyword>
<protein>
    <recommendedName>
        <fullName evidence="2">2-amino-4-hydroxy-6-hydroxymethyldihydropteridine diphosphokinase</fullName>
        <ecNumber evidence="2">2.7.6.3</ecNumber>
    </recommendedName>
</protein>
<sequence>MTIAYIGIGSNVERDKHITAACIELAKVSDDLQCSPVYACAPFGFQGDDFYNLVVKIDTQMSLQKLNSVLKEIEVKWGRSIEAEKFQDRTLDLDILLFGNMISQIKPIVPRPDIFKYSFVIQPLYDLAPNLVIPQDGRTVEQILNAVSEPVALTKINFNFHSVSID</sequence>
<evidence type="ECO:0000256" key="3">
    <source>
        <dbReference type="ARBA" id="ARBA00022679"/>
    </source>
</evidence>
<dbReference type="Gene3D" id="3.30.70.560">
    <property type="entry name" value="7,8-Dihydro-6-hydroxymethylpterin-pyrophosphokinase HPPK"/>
    <property type="match status" value="1"/>
</dbReference>
<dbReference type="InterPro" id="IPR035907">
    <property type="entry name" value="Hppk_sf"/>
</dbReference>
<keyword evidence="6" id="KW-0067">ATP-binding</keyword>
<evidence type="ECO:0000313" key="10">
    <source>
        <dbReference type="Proteomes" id="UP000838160"/>
    </source>
</evidence>
<keyword evidence="3 9" id="KW-0808">Transferase</keyword>
<evidence type="ECO:0000256" key="5">
    <source>
        <dbReference type="ARBA" id="ARBA00022777"/>
    </source>
</evidence>
<comment type="pathway">
    <text evidence="1">Cofactor biosynthesis; tetrahydrofolate biosynthesis; 2-amino-4-hydroxy-6-hydroxymethyl-7,8-dihydropteridine diphosphate from 7,8-dihydroneopterin triphosphate: step 4/4.</text>
</comment>